<evidence type="ECO:0000256" key="2">
    <source>
        <dbReference type="ARBA" id="ARBA00023125"/>
    </source>
</evidence>
<accession>A0AAD2W783</accession>
<dbReference type="Proteomes" id="UP000013237">
    <property type="component" value="Unassembled WGS sequence"/>
</dbReference>
<name>A0AAD2W783_PSEPU</name>
<keyword evidence="1" id="KW-0680">Restriction system</keyword>
<evidence type="ECO:0000313" key="4">
    <source>
        <dbReference type="Proteomes" id="UP000013237"/>
    </source>
</evidence>
<dbReference type="Gene3D" id="3.90.220.20">
    <property type="entry name" value="DNA methylase specificity domains"/>
    <property type="match status" value="2"/>
</dbReference>
<sequence>MMFGERGEEACLVPRLRFPEFKQSAGWTLKPLGKLAKRRTTKNAEAKHARVLTNSAEHGVIDQRNYFDKDIANKSNLAGYYVVEQGDFVYNPRISVTAPVGPISKNYIGPGVMSPLYTVFRFNRSENDFYAHFFKSAHWHQYMRDSSSTGARHDRISISIDGFMGMPLPVASVEEEQKIADFFSSLDDLIAAQSQKLESLKSFKNGLVKSLFPSKDEKIPRLRFPEFKNDGEWQPRKVSSLIKRSTKPVKVEADELYQEIGIRSHGKGIFHKEPVRGETLGAKRVFWVEENAFVVNIVFGWEQAVAVTTPAERGMIASHRFPMYIANEDTADVNFVRYFFLTSNGKELLGIASPGGAGRNKTLGQKDFESLEFLCPVNVGEQTKIADCLSSINELIDVQVNQLALLKDQKKGFMEQLFPIMGEVEA</sequence>
<dbReference type="EMBL" id="APBQ01000133">
    <property type="protein sequence ID" value="ENY75439.1"/>
    <property type="molecule type" value="Genomic_DNA"/>
</dbReference>
<dbReference type="SUPFAM" id="SSF116734">
    <property type="entry name" value="DNA methylase specificity domain"/>
    <property type="match status" value="2"/>
</dbReference>
<comment type="caution">
    <text evidence="3">The sequence shown here is derived from an EMBL/GenBank/DDBJ whole genome shotgun (WGS) entry which is preliminary data.</text>
</comment>
<gene>
    <name evidence="3" type="ORF">C206_22239</name>
</gene>
<dbReference type="GO" id="GO:0009307">
    <property type="term" value="P:DNA restriction-modification system"/>
    <property type="evidence" value="ECO:0007669"/>
    <property type="project" value="UniProtKB-KW"/>
</dbReference>
<reference evidence="3 4" key="1">
    <citation type="submission" date="2013-02" db="EMBL/GenBank/DDBJ databases">
        <title>Insights into the proteome of triclosan-resistant Pseudomonas putida TRO1, isolated from activated sludge.</title>
        <authorList>
            <person name="Lolas I.B."/>
            <person name="Almeida B."/>
            <person name="Starnawski P.M."/>
            <person name="Soenderkaer M."/>
            <person name="Nielsen K.L."/>
            <person name="Nielsen J.L."/>
        </authorList>
    </citation>
    <scope>NUCLEOTIDE SEQUENCE [LARGE SCALE GENOMIC DNA]</scope>
    <source>
        <strain evidence="3 4">TRO1</strain>
    </source>
</reference>
<dbReference type="InterPro" id="IPR044946">
    <property type="entry name" value="Restrct_endonuc_typeI_TRD_sf"/>
</dbReference>
<evidence type="ECO:0000256" key="1">
    <source>
        <dbReference type="ARBA" id="ARBA00022747"/>
    </source>
</evidence>
<keyword evidence="2" id="KW-0238">DNA-binding</keyword>
<dbReference type="InterPro" id="IPR052021">
    <property type="entry name" value="Type-I_RS_S_subunit"/>
</dbReference>
<proteinExistence type="predicted"/>
<organism evidence="3 4">
    <name type="scientific">Pseudomonas putida TRO1</name>
    <dbReference type="NCBI Taxonomy" id="1227924"/>
    <lineage>
        <taxon>Bacteria</taxon>
        <taxon>Pseudomonadati</taxon>
        <taxon>Pseudomonadota</taxon>
        <taxon>Gammaproteobacteria</taxon>
        <taxon>Pseudomonadales</taxon>
        <taxon>Pseudomonadaceae</taxon>
        <taxon>Pseudomonas</taxon>
    </lineage>
</organism>
<evidence type="ECO:0000313" key="3">
    <source>
        <dbReference type="EMBL" id="ENY75439.1"/>
    </source>
</evidence>
<dbReference type="GO" id="GO:0003677">
    <property type="term" value="F:DNA binding"/>
    <property type="evidence" value="ECO:0007669"/>
    <property type="project" value="UniProtKB-KW"/>
</dbReference>
<dbReference type="AlphaFoldDB" id="A0AAD2W783"/>
<dbReference type="PANTHER" id="PTHR30408:SF12">
    <property type="entry name" value="TYPE I RESTRICTION ENZYME MJAVIII SPECIFICITY SUBUNIT"/>
    <property type="match status" value="1"/>
</dbReference>
<protein>
    <submittedName>
        <fullName evidence="3">Restriction modification system DNA specificity domain-containing protein</fullName>
    </submittedName>
</protein>
<dbReference type="RefSeq" id="WP_004576891.1">
    <property type="nucleotide sequence ID" value="NZ_APBQ01000133.1"/>
</dbReference>
<dbReference type="PANTHER" id="PTHR30408">
    <property type="entry name" value="TYPE-1 RESTRICTION ENZYME ECOKI SPECIFICITY PROTEIN"/>
    <property type="match status" value="1"/>
</dbReference>